<dbReference type="EC" id="2.7.1.-" evidence="6"/>
<feature type="domain" description="DAGKc" evidence="5">
    <location>
        <begin position="5"/>
        <end position="134"/>
    </location>
</feature>
<comment type="caution">
    <text evidence="6">The sequence shown here is derived from an EMBL/GenBank/DDBJ whole genome shotgun (WGS) entry which is preliminary data.</text>
</comment>
<dbReference type="InterPro" id="IPR017438">
    <property type="entry name" value="ATP-NAD_kinase_N"/>
</dbReference>
<keyword evidence="7" id="KW-1185">Reference proteome</keyword>
<dbReference type="InterPro" id="IPR050187">
    <property type="entry name" value="Lipid_Phosphate_FormReg"/>
</dbReference>
<keyword evidence="1 6" id="KW-0808">Transferase</keyword>
<keyword evidence="4" id="KW-0067">ATP-binding</keyword>
<sequence>MTSLPRPRHVAVVLNPNAGGGLARREWPRLAAALETRGLSHERIEEPDGLQALRRVQALPAGVPVLAAGGDGTVGALLPAVVGTGRPLGIVPLGTGNDFAGMLGLKPGHFSEALARLSFTPRQVDALDVTVVQGQRQGQRQVLLNGLGMGFDAQVTLNMARAPRKLRGFARYAWAALVTVRELRLTTVQVQVDGRDLYHGPSALVAVMNGTRYGGGFQISPASDARDGRANVLASGPLGRAQLLGLMGRVLRGRHLGHGSVHHGTGQTVTVRWAAPAPLHLDGDLHGLVTEVQVRVLPGAVTLLNG</sequence>
<dbReference type="InterPro" id="IPR001206">
    <property type="entry name" value="Diacylglycerol_kinase_cat_dom"/>
</dbReference>
<name>A0ABV8XIW3_9DEIO</name>
<keyword evidence="2" id="KW-0547">Nucleotide-binding</keyword>
<organism evidence="6 7">
    <name type="scientific">Deinococcus navajonensis</name>
    <dbReference type="NCBI Taxonomy" id="309884"/>
    <lineage>
        <taxon>Bacteria</taxon>
        <taxon>Thermotogati</taxon>
        <taxon>Deinococcota</taxon>
        <taxon>Deinococci</taxon>
        <taxon>Deinococcales</taxon>
        <taxon>Deinococcaceae</taxon>
        <taxon>Deinococcus</taxon>
    </lineage>
</organism>
<keyword evidence="3 6" id="KW-0418">Kinase</keyword>
<dbReference type="PANTHER" id="PTHR12358">
    <property type="entry name" value="SPHINGOSINE KINASE"/>
    <property type="match status" value="1"/>
</dbReference>
<protein>
    <submittedName>
        <fullName evidence="6">Diacylglycerol/lipid kinase family protein</fullName>
        <ecNumber evidence="6">2.7.1.-</ecNumber>
    </submittedName>
</protein>
<dbReference type="Pfam" id="PF00781">
    <property type="entry name" value="DAGK_cat"/>
    <property type="match status" value="1"/>
</dbReference>
<dbReference type="PANTHER" id="PTHR12358:SF106">
    <property type="entry name" value="LIPID KINASE YEGS"/>
    <property type="match status" value="1"/>
</dbReference>
<reference evidence="7" key="1">
    <citation type="journal article" date="2019" name="Int. J. Syst. Evol. Microbiol.">
        <title>The Global Catalogue of Microorganisms (GCM) 10K type strain sequencing project: providing services to taxonomists for standard genome sequencing and annotation.</title>
        <authorList>
            <consortium name="The Broad Institute Genomics Platform"/>
            <consortium name="The Broad Institute Genome Sequencing Center for Infectious Disease"/>
            <person name="Wu L."/>
            <person name="Ma J."/>
        </authorList>
    </citation>
    <scope>NUCLEOTIDE SEQUENCE [LARGE SCALE GENOMIC DNA]</scope>
    <source>
        <strain evidence="7">CCUG 56029</strain>
    </source>
</reference>
<dbReference type="Gene3D" id="2.60.200.40">
    <property type="match status" value="1"/>
</dbReference>
<accession>A0ABV8XIW3</accession>
<dbReference type="GO" id="GO:0016301">
    <property type="term" value="F:kinase activity"/>
    <property type="evidence" value="ECO:0007669"/>
    <property type="project" value="UniProtKB-KW"/>
</dbReference>
<evidence type="ECO:0000256" key="1">
    <source>
        <dbReference type="ARBA" id="ARBA00022679"/>
    </source>
</evidence>
<evidence type="ECO:0000313" key="7">
    <source>
        <dbReference type="Proteomes" id="UP001595998"/>
    </source>
</evidence>
<dbReference type="InterPro" id="IPR016064">
    <property type="entry name" value="NAD/diacylglycerol_kinase_sf"/>
</dbReference>
<dbReference type="Pfam" id="PF19279">
    <property type="entry name" value="YegS_C"/>
    <property type="match status" value="1"/>
</dbReference>
<evidence type="ECO:0000256" key="3">
    <source>
        <dbReference type="ARBA" id="ARBA00022777"/>
    </source>
</evidence>
<dbReference type="EMBL" id="JBHSEH010000005">
    <property type="protein sequence ID" value="MFC4425536.1"/>
    <property type="molecule type" value="Genomic_DNA"/>
</dbReference>
<dbReference type="PROSITE" id="PS50146">
    <property type="entry name" value="DAGK"/>
    <property type="match status" value="1"/>
</dbReference>
<dbReference type="Gene3D" id="3.40.50.10330">
    <property type="entry name" value="Probable inorganic polyphosphate/atp-NAD kinase, domain 1"/>
    <property type="match status" value="1"/>
</dbReference>
<proteinExistence type="predicted"/>
<evidence type="ECO:0000256" key="2">
    <source>
        <dbReference type="ARBA" id="ARBA00022741"/>
    </source>
</evidence>
<evidence type="ECO:0000313" key="6">
    <source>
        <dbReference type="EMBL" id="MFC4425536.1"/>
    </source>
</evidence>
<dbReference type="SMART" id="SM00046">
    <property type="entry name" value="DAGKc"/>
    <property type="match status" value="1"/>
</dbReference>
<dbReference type="Proteomes" id="UP001595998">
    <property type="component" value="Unassembled WGS sequence"/>
</dbReference>
<evidence type="ECO:0000256" key="4">
    <source>
        <dbReference type="ARBA" id="ARBA00022840"/>
    </source>
</evidence>
<dbReference type="RefSeq" id="WP_380037020.1">
    <property type="nucleotide sequence ID" value="NZ_JBHSEH010000005.1"/>
</dbReference>
<dbReference type="InterPro" id="IPR045540">
    <property type="entry name" value="YegS/DAGK_C"/>
</dbReference>
<dbReference type="SUPFAM" id="SSF111331">
    <property type="entry name" value="NAD kinase/diacylglycerol kinase-like"/>
    <property type="match status" value="1"/>
</dbReference>
<evidence type="ECO:0000259" key="5">
    <source>
        <dbReference type="PROSITE" id="PS50146"/>
    </source>
</evidence>
<gene>
    <name evidence="6" type="ORF">ACFOZ9_04870</name>
</gene>